<keyword evidence="12" id="KW-1185">Reference proteome</keyword>
<dbReference type="InterPro" id="IPR006172">
    <property type="entry name" value="DNA-dir_DNA_pol_B"/>
</dbReference>
<dbReference type="GO" id="GO:0003887">
    <property type="term" value="F:DNA-directed DNA polymerase activity"/>
    <property type="evidence" value="ECO:0007669"/>
    <property type="project" value="UniProtKB-KW"/>
</dbReference>
<sequence length="786" mass="89774">MAQQGFLLTRHWRDTPSGTEVDFWLATDSGPQHIRLSPQESVAFIPAEQQQLADSVLRNERRFELKPLQLQDFHSRPVLGLYVQQHRQLMKLEKQLKEAGVDVYEADIRPPERYLMERFITAPVWFAGEPGSNGPMLNSYLKPAADYRPQLKLVSLDIETTAHGDLYSIALEGCGQRQVYMLGPPNGDASGVDFDLEYCDSRPLLLERLNQWLEQHDPDAIIGWNLVQFDLRVLQKHAQEYKIALRIGRGGSPIEWREHGFKPNHHFASAAGRLIIDGIEALKSATWNFPSFSLEYVAQTLLGEGKSITNPYQRMAEIDRRFAEDKPALATYNLKDCELVTRIFAQTELLKFLLERAAVTGLPADRNGGMVAAFGHLYLPQMHRQGYVAPNLGDVSGEPSPGGFVMDSRSGLYDSVLVLDYKSLYPSIIRTFLIDPVGLVEGMQHPDDCDSLPGFLGARFSRNKHSLPAIVNQIWQGREVAKREHNQPLSQALKIIMNSFYGVLGSTGCRFFDPRLASSITMRGHEIMHKTRELIEAKGYQVIYGDTDSTFVWLKQPQTEEQAAEIGNTLVCHINAWWRQHLQENLGIESALELEFDTHYLRFLMPTIRGTDLGSKKRYAGMIAKENGEKEMIFKGLETVRSDWTPLAKQFQQQLYEHIFKREPYQSYVRDYVQRTLSGEFDELLVYRKRLRRPLEAYQRNVPPHVRAARVADEFNREQGRPLQYQNGGWISYVMTTAGPEPLETQRSAIDYDHYLTRQLQPLADAILPFLDDNFATLVGGQRELF</sequence>
<evidence type="ECO:0000259" key="8">
    <source>
        <dbReference type="Pfam" id="PF00136"/>
    </source>
</evidence>
<accession>A0A0A1FBR0</accession>
<evidence type="ECO:0000256" key="3">
    <source>
        <dbReference type="ARBA" id="ARBA00022695"/>
    </source>
</evidence>
<keyword evidence="4 7" id="KW-0239">DNA-directed DNA polymerase</keyword>
<dbReference type="CDD" id="cd05784">
    <property type="entry name" value="DNA_polB_II_exo"/>
    <property type="match status" value="1"/>
</dbReference>
<dbReference type="RefSeq" id="WP_038486336.1">
    <property type="nucleotide sequence ID" value="NZ_CP009962.1"/>
</dbReference>
<protein>
    <recommendedName>
        <fullName evidence="7">DNA polymerase</fullName>
        <ecNumber evidence="7">2.7.7.7</ecNumber>
    </recommendedName>
</protein>
<dbReference type="SMART" id="SM00486">
    <property type="entry name" value="POLBc"/>
    <property type="match status" value="1"/>
</dbReference>
<dbReference type="PANTHER" id="PTHR10322:SF23">
    <property type="entry name" value="DNA POLYMERASE DELTA CATALYTIC SUBUNIT"/>
    <property type="match status" value="1"/>
</dbReference>
<feature type="domain" description="DNA-directed DNA polymerase family B multifunctional" evidence="8">
    <location>
        <begin position="379"/>
        <end position="760"/>
    </location>
</feature>
<dbReference type="NCBIfam" id="NF004421">
    <property type="entry name" value="PRK05762.1-2"/>
    <property type="match status" value="1"/>
</dbReference>
<dbReference type="FunFam" id="3.30.420.10:FF:000052">
    <property type="entry name" value="DNA polymerase"/>
    <property type="match status" value="1"/>
</dbReference>
<gene>
    <name evidence="11" type="ORF">LT85_1089</name>
</gene>
<dbReference type="GO" id="GO:0045004">
    <property type="term" value="P:DNA replication proofreading"/>
    <property type="evidence" value="ECO:0007669"/>
    <property type="project" value="TreeGrafter"/>
</dbReference>
<evidence type="ECO:0000256" key="7">
    <source>
        <dbReference type="RuleBase" id="RU000442"/>
    </source>
</evidence>
<evidence type="ECO:0000256" key="1">
    <source>
        <dbReference type="ARBA" id="ARBA00005755"/>
    </source>
</evidence>
<keyword evidence="2 7" id="KW-0808">Transferase</keyword>
<dbReference type="Gene3D" id="3.90.1600.10">
    <property type="entry name" value="Palm domain of DNA polymerase"/>
    <property type="match status" value="2"/>
</dbReference>
<dbReference type="InterPro" id="IPR050240">
    <property type="entry name" value="DNA_pol_type-B"/>
</dbReference>
<evidence type="ECO:0000256" key="5">
    <source>
        <dbReference type="ARBA" id="ARBA00023125"/>
    </source>
</evidence>
<dbReference type="GO" id="GO:0008296">
    <property type="term" value="F:3'-5'-DNA exonuclease activity"/>
    <property type="evidence" value="ECO:0007669"/>
    <property type="project" value="TreeGrafter"/>
</dbReference>
<dbReference type="PRINTS" id="PR00106">
    <property type="entry name" value="DNAPOLB"/>
</dbReference>
<evidence type="ECO:0000256" key="4">
    <source>
        <dbReference type="ARBA" id="ARBA00022932"/>
    </source>
</evidence>
<dbReference type="GO" id="GO:0009432">
    <property type="term" value="P:SOS response"/>
    <property type="evidence" value="ECO:0007669"/>
    <property type="project" value="TreeGrafter"/>
</dbReference>
<evidence type="ECO:0000313" key="12">
    <source>
        <dbReference type="Proteomes" id="UP000030302"/>
    </source>
</evidence>
<dbReference type="PROSITE" id="PS00116">
    <property type="entry name" value="DNA_POLYMERASE_B"/>
    <property type="match status" value="1"/>
</dbReference>
<comment type="similarity">
    <text evidence="1 7">Belongs to the DNA polymerase type-B family.</text>
</comment>
<dbReference type="EC" id="2.7.7.7" evidence="7"/>
<keyword evidence="7" id="KW-0235">DNA replication</keyword>
<dbReference type="InterPro" id="IPR017964">
    <property type="entry name" value="DNA-dir_DNA_pol_B_CS"/>
</dbReference>
<dbReference type="Pfam" id="PF00136">
    <property type="entry name" value="DNA_pol_B"/>
    <property type="match status" value="1"/>
</dbReference>
<name>A0A0A1FBR0_9BURK</name>
<reference evidence="12" key="1">
    <citation type="journal article" date="2014" name="Soil Biol. Biochem.">
        <title>Structure and function of bacterial communities in ageing soils: Insights from the Mendocino ecological staircase.</title>
        <authorList>
            <person name="Uroz S."/>
            <person name="Tech J.J."/>
            <person name="Sawaya N.A."/>
            <person name="Frey-Klett P."/>
            <person name="Leveau J.H.J."/>
        </authorList>
    </citation>
    <scope>NUCLEOTIDE SEQUENCE [LARGE SCALE GENOMIC DNA]</scope>
    <source>
        <strain evidence="12">Cal35</strain>
    </source>
</reference>
<dbReference type="PANTHER" id="PTHR10322">
    <property type="entry name" value="DNA POLYMERASE CATALYTIC SUBUNIT"/>
    <property type="match status" value="1"/>
</dbReference>
<feature type="domain" description="DNA polymerase II insertion" evidence="10">
    <location>
        <begin position="41"/>
        <end position="101"/>
    </location>
</feature>
<dbReference type="Pfam" id="PF03104">
    <property type="entry name" value="DNA_pol_B_exo1"/>
    <property type="match status" value="1"/>
</dbReference>
<feature type="domain" description="DNA-directed DNA polymerase family B exonuclease" evidence="9">
    <location>
        <begin position="205"/>
        <end position="297"/>
    </location>
</feature>
<dbReference type="FunFam" id="3.90.1600.10:FF:000030">
    <property type="entry name" value="DNA polymerase II"/>
    <property type="match status" value="1"/>
</dbReference>
<organism evidence="11 12">
    <name type="scientific">Collimonas arenae</name>
    <dbReference type="NCBI Taxonomy" id="279058"/>
    <lineage>
        <taxon>Bacteria</taxon>
        <taxon>Pseudomonadati</taxon>
        <taxon>Pseudomonadota</taxon>
        <taxon>Betaproteobacteria</taxon>
        <taxon>Burkholderiales</taxon>
        <taxon>Oxalobacteraceae</taxon>
        <taxon>Collimonas</taxon>
    </lineage>
</organism>
<dbReference type="GO" id="GO:0000166">
    <property type="term" value="F:nucleotide binding"/>
    <property type="evidence" value="ECO:0007669"/>
    <property type="project" value="InterPro"/>
</dbReference>
<dbReference type="Pfam" id="PF21474">
    <property type="entry name" value="DNApolII_N"/>
    <property type="match status" value="1"/>
</dbReference>
<dbReference type="InterPro" id="IPR036397">
    <property type="entry name" value="RNaseH_sf"/>
</dbReference>
<dbReference type="InterPro" id="IPR055208">
    <property type="entry name" value="PolB_insertion"/>
</dbReference>
<dbReference type="EMBL" id="CP009962">
    <property type="protein sequence ID" value="AIY40247.1"/>
    <property type="molecule type" value="Genomic_DNA"/>
</dbReference>
<dbReference type="FunFam" id="1.10.132.60:FF:000008">
    <property type="entry name" value="DNA polymerase"/>
    <property type="match status" value="1"/>
</dbReference>
<dbReference type="InterPro" id="IPR012337">
    <property type="entry name" value="RNaseH-like_sf"/>
</dbReference>
<comment type="catalytic activity">
    <reaction evidence="6 7">
        <text>DNA(n) + a 2'-deoxyribonucleoside 5'-triphosphate = DNA(n+1) + diphosphate</text>
        <dbReference type="Rhea" id="RHEA:22508"/>
        <dbReference type="Rhea" id="RHEA-COMP:17339"/>
        <dbReference type="Rhea" id="RHEA-COMP:17340"/>
        <dbReference type="ChEBI" id="CHEBI:33019"/>
        <dbReference type="ChEBI" id="CHEBI:61560"/>
        <dbReference type="ChEBI" id="CHEBI:173112"/>
        <dbReference type="EC" id="2.7.7.7"/>
    </reaction>
</comment>
<dbReference type="InterPro" id="IPR006133">
    <property type="entry name" value="DNA-dir_DNA_pol_B_exonuc"/>
</dbReference>
<evidence type="ECO:0000256" key="6">
    <source>
        <dbReference type="ARBA" id="ARBA00049244"/>
    </source>
</evidence>
<dbReference type="NCBIfam" id="NF004422">
    <property type="entry name" value="PRK05762.1-4"/>
    <property type="match status" value="1"/>
</dbReference>
<dbReference type="OrthoDB" id="5807460at2"/>
<dbReference type="Gene3D" id="2.40.50.590">
    <property type="match status" value="2"/>
</dbReference>
<dbReference type="AlphaFoldDB" id="A0A0A1FBR0"/>
<dbReference type="InterPro" id="IPR042087">
    <property type="entry name" value="DNA_pol_B_thumb"/>
</dbReference>
<dbReference type="InterPro" id="IPR006134">
    <property type="entry name" value="DNA-dir_DNA_pol_B_multi_dom"/>
</dbReference>
<dbReference type="Pfam" id="PF22587">
    <property type="entry name" value="DNApolII_insertion"/>
    <property type="match status" value="1"/>
</dbReference>
<dbReference type="InterPro" id="IPR043502">
    <property type="entry name" value="DNA/RNA_pol_sf"/>
</dbReference>
<dbReference type="GO" id="GO:0003677">
    <property type="term" value="F:DNA binding"/>
    <property type="evidence" value="ECO:0007669"/>
    <property type="project" value="UniProtKB-KW"/>
</dbReference>
<dbReference type="SUPFAM" id="SSF53098">
    <property type="entry name" value="Ribonuclease H-like"/>
    <property type="match status" value="1"/>
</dbReference>
<dbReference type="CDD" id="cd05537">
    <property type="entry name" value="POLBc_Pol_II"/>
    <property type="match status" value="1"/>
</dbReference>
<proteinExistence type="inferred from homology"/>
<dbReference type="FunFam" id="3.90.1600.10:FF:000009">
    <property type="entry name" value="DNA polymerase"/>
    <property type="match status" value="1"/>
</dbReference>
<evidence type="ECO:0000259" key="10">
    <source>
        <dbReference type="Pfam" id="PF22587"/>
    </source>
</evidence>
<keyword evidence="5 7" id="KW-0238">DNA-binding</keyword>
<evidence type="ECO:0000256" key="2">
    <source>
        <dbReference type="ARBA" id="ARBA00022679"/>
    </source>
</evidence>
<dbReference type="Gene3D" id="3.30.420.10">
    <property type="entry name" value="Ribonuclease H-like superfamily/Ribonuclease H"/>
    <property type="match status" value="1"/>
</dbReference>
<dbReference type="FunFam" id="2.40.50.590:FF:000001">
    <property type="entry name" value="DNA polymerase"/>
    <property type="match status" value="1"/>
</dbReference>
<dbReference type="KEGG" id="care:LT85_1089"/>
<dbReference type="InterPro" id="IPR023211">
    <property type="entry name" value="DNA_pol_palm_dom_sf"/>
</dbReference>
<dbReference type="STRING" id="279058.LT85_1089"/>
<dbReference type="HOGENOM" id="CLU_018487_0_0_4"/>
<evidence type="ECO:0000313" key="11">
    <source>
        <dbReference type="EMBL" id="AIY40247.1"/>
    </source>
</evidence>
<dbReference type="SUPFAM" id="SSF56672">
    <property type="entry name" value="DNA/RNA polymerases"/>
    <property type="match status" value="1"/>
</dbReference>
<evidence type="ECO:0000259" key="9">
    <source>
        <dbReference type="Pfam" id="PF03104"/>
    </source>
</evidence>
<dbReference type="Proteomes" id="UP000030302">
    <property type="component" value="Chromosome"/>
</dbReference>
<dbReference type="Gene3D" id="1.10.132.60">
    <property type="entry name" value="DNA polymerase family B, C-terminal domain"/>
    <property type="match status" value="1"/>
</dbReference>
<keyword evidence="3 7" id="KW-0548">Nucleotidyltransferase</keyword>